<dbReference type="GO" id="GO:0015969">
    <property type="term" value="P:guanosine tetraphosphate metabolic process"/>
    <property type="evidence" value="ECO:0007669"/>
    <property type="project" value="InterPro"/>
</dbReference>
<protein>
    <submittedName>
        <fullName evidence="2">RelA/SpoT domain protein</fullName>
    </submittedName>
</protein>
<dbReference type="Pfam" id="PF04607">
    <property type="entry name" value="RelA_SpoT"/>
    <property type="match status" value="1"/>
</dbReference>
<dbReference type="SMART" id="SM00954">
    <property type="entry name" value="RelA_SpoT"/>
    <property type="match status" value="1"/>
</dbReference>
<dbReference type="RefSeq" id="WP_008954076.1">
    <property type="nucleotide sequence ID" value="NZ_ACIS01000005.1"/>
</dbReference>
<dbReference type="PANTHER" id="PTHR41773:SF1">
    <property type="entry name" value="RELA_SPOT DOMAIN-CONTAINING PROTEIN"/>
    <property type="match status" value="1"/>
</dbReference>
<sequence length="317" mass="37510">MDTKYRLPKEQLDAAQITEECLQEIQEHYRLNREAFEVTGNLVVSTIRNCRHVHSLKYRIKSEASLIEKIFRKSSNAEWREKNGPITARNYQEKITDIIGVRAIHLFKNDWQGIDDFVKNKWSIKEGPVAKIRDGDDQNLYQERECTIEPHRAGYRSVHYIIESKPFLDLHYVEIQARTIFEEGWSEIDHKIRYKQSPPDVIEEYLLLFNRTAGQADEMGSHIQRLNLALIEHSTKHVEQQEKIQNLLDRVNLLSGDAQTKDQLISELKLQLDHKIIQQSLLENNFTNNHLEQINIHEEYLRAKAKLQRSNYWTKRK</sequence>
<feature type="domain" description="RelA/SpoT" evidence="1">
    <location>
        <begin position="58"/>
        <end position="200"/>
    </location>
</feature>
<dbReference type="CDD" id="cd05399">
    <property type="entry name" value="NT_Rel-Spo_like"/>
    <property type="match status" value="1"/>
</dbReference>
<reference evidence="2 3" key="1">
    <citation type="submission" date="2009-02" db="EMBL/GenBank/DDBJ databases">
        <title>Sequencing of the draft genome and assembly of Lutiella nitroferrum 2002.</title>
        <authorList>
            <consortium name="US DOE Joint Genome Institute (JGI-PGF)"/>
            <person name="Lucas S."/>
            <person name="Copeland A."/>
            <person name="Lapidus A."/>
            <person name="Glavina del Rio T."/>
            <person name="Tice H."/>
            <person name="Bruce D."/>
            <person name="Goodwin L."/>
            <person name="Pitluck S."/>
            <person name="Larimer F."/>
            <person name="Land M.L."/>
            <person name="Hauser L."/>
            <person name="Coates J.D."/>
        </authorList>
    </citation>
    <scope>NUCLEOTIDE SEQUENCE [LARGE SCALE GENOMIC DNA]</scope>
    <source>
        <strain evidence="2 3">2002</strain>
    </source>
</reference>
<dbReference type="Proteomes" id="UP000003165">
    <property type="component" value="Unassembled WGS sequence"/>
</dbReference>
<organism evidence="2 3">
    <name type="scientific">Pseudogulbenkiania ferrooxidans 2002</name>
    <dbReference type="NCBI Taxonomy" id="279714"/>
    <lineage>
        <taxon>Bacteria</taxon>
        <taxon>Pseudomonadati</taxon>
        <taxon>Pseudomonadota</taxon>
        <taxon>Betaproteobacteria</taxon>
        <taxon>Neisseriales</taxon>
        <taxon>Chromobacteriaceae</taxon>
        <taxon>Pseudogulbenkiania</taxon>
    </lineage>
</organism>
<dbReference type="Gene3D" id="3.30.460.10">
    <property type="entry name" value="Beta Polymerase, domain 2"/>
    <property type="match status" value="1"/>
</dbReference>
<dbReference type="EMBL" id="ACIS01000005">
    <property type="protein sequence ID" value="EEG08548.1"/>
    <property type="molecule type" value="Genomic_DNA"/>
</dbReference>
<name>B9Z3X1_9NEIS</name>
<evidence type="ECO:0000313" key="3">
    <source>
        <dbReference type="Proteomes" id="UP000003165"/>
    </source>
</evidence>
<evidence type="ECO:0000259" key="1">
    <source>
        <dbReference type="SMART" id="SM00954"/>
    </source>
</evidence>
<dbReference type="PANTHER" id="PTHR41773">
    <property type="entry name" value="GTP PYROPHOSPHATASE-RELATED"/>
    <property type="match status" value="1"/>
</dbReference>
<proteinExistence type="predicted"/>
<evidence type="ECO:0000313" key="2">
    <source>
        <dbReference type="EMBL" id="EEG08548.1"/>
    </source>
</evidence>
<dbReference type="InterPro" id="IPR043519">
    <property type="entry name" value="NT_sf"/>
</dbReference>
<dbReference type="InterPro" id="IPR007685">
    <property type="entry name" value="RelA_SpoT"/>
</dbReference>
<gene>
    <name evidence="2" type="ORF">FuraDRAFT_2056</name>
</gene>
<dbReference type="SUPFAM" id="SSF81301">
    <property type="entry name" value="Nucleotidyltransferase"/>
    <property type="match status" value="1"/>
</dbReference>
<accession>B9Z3X1</accession>
<dbReference type="eggNOG" id="COG2357">
    <property type="taxonomic scope" value="Bacteria"/>
</dbReference>
<keyword evidence="3" id="KW-1185">Reference proteome</keyword>
<comment type="caution">
    <text evidence="2">The sequence shown here is derived from an EMBL/GenBank/DDBJ whole genome shotgun (WGS) entry which is preliminary data.</text>
</comment>
<dbReference type="AlphaFoldDB" id="B9Z3X1"/>